<gene>
    <name evidence="11" type="ORF">BN1708_005563</name>
</gene>
<dbReference type="GO" id="GO:0005886">
    <property type="term" value="C:plasma membrane"/>
    <property type="evidence" value="ECO:0007669"/>
    <property type="project" value="UniProtKB-SubCell"/>
</dbReference>
<feature type="transmembrane region" description="Helical" evidence="9">
    <location>
        <begin position="381"/>
        <end position="404"/>
    </location>
</feature>
<feature type="transmembrane region" description="Helical" evidence="9">
    <location>
        <begin position="274"/>
        <end position="292"/>
    </location>
</feature>
<dbReference type="InterPro" id="IPR011701">
    <property type="entry name" value="MFS"/>
</dbReference>
<evidence type="ECO:0000256" key="1">
    <source>
        <dbReference type="ARBA" id="ARBA00004141"/>
    </source>
</evidence>
<feature type="region of interest" description="Disordered" evidence="8">
    <location>
        <begin position="76"/>
        <end position="111"/>
    </location>
</feature>
<comment type="similarity">
    <text evidence="3">Belongs to the major facilitator superfamily.</text>
</comment>
<dbReference type="PROSITE" id="PS50850">
    <property type="entry name" value="MFS"/>
    <property type="match status" value="1"/>
</dbReference>
<protein>
    <recommendedName>
        <fullName evidence="10">Major facilitator superfamily (MFS) profile domain-containing protein</fullName>
    </recommendedName>
</protein>
<feature type="transmembrane region" description="Helical" evidence="9">
    <location>
        <begin position="455"/>
        <end position="477"/>
    </location>
</feature>
<evidence type="ECO:0000256" key="8">
    <source>
        <dbReference type="SAM" id="MobiDB-lite"/>
    </source>
</evidence>
<sequence>MANALGCLVTCCSVRLLNNRNASSVFSNRGRQVCNCTIRSVIGLPGCRRPKHQWSCLQAISSAYPLPWMPLRLQRHTPTTRPSMDEPNNTEKDVASPPPETWEQDSQNPLNWPSREKFKNTFIASISAFTASVGTSLPSSATYQYQEEFGVNVMQSILPLSMYVFALGLGPVLGGPLSETVGRHPIYAGSMFFGALFTVGAGLTHNFGALCFLRFMAGFSFSPSLAVGAGTISDMFHPAQRGLPSTLFILMPFLGPGFGPVIGSFVIVRKGWRWTQWTLVFFATASLLVSLAGKETYRPILERRRAKRLGHPTGDKTPLGSHILMFLRIALVRPLHMLFTEPIITFVALYVACEFATLFAFFAGVPYVFRRVHGFSIEQSGLVFISIVIGCLLGAVTIIVLTVVSYLPRAKQLHPERVPPEYRLIPAMFGSIGLPISLFMFGWTARDDISWAVPAFAIIIFAWGNLCIFVSTIQYTVDTYTGANVASGASANGFARYTLAGVLPLFTVQMYRSLGIPWAASLLAFVSLALAPVPWVLFKWGHIIRKKSRYETA</sequence>
<evidence type="ECO:0000259" key="10">
    <source>
        <dbReference type="PROSITE" id="PS50850"/>
    </source>
</evidence>
<evidence type="ECO:0000256" key="4">
    <source>
        <dbReference type="ARBA" id="ARBA00022475"/>
    </source>
</evidence>
<feature type="transmembrane region" description="Helical" evidence="9">
    <location>
        <begin position="186"/>
        <end position="203"/>
    </location>
</feature>
<dbReference type="Proteomes" id="UP000044602">
    <property type="component" value="Unassembled WGS sequence"/>
</dbReference>
<dbReference type="FunFam" id="1.20.1250.20:FF:000082">
    <property type="entry name" value="MFS multidrug transporter, putative"/>
    <property type="match status" value="1"/>
</dbReference>
<evidence type="ECO:0000256" key="5">
    <source>
        <dbReference type="ARBA" id="ARBA00022692"/>
    </source>
</evidence>
<feature type="transmembrane region" description="Helical" evidence="9">
    <location>
        <begin position="248"/>
        <end position="268"/>
    </location>
</feature>
<feature type="transmembrane region" description="Helical" evidence="9">
    <location>
        <begin position="424"/>
        <end position="443"/>
    </location>
</feature>
<feature type="transmembrane region" description="Helical" evidence="9">
    <location>
        <begin position="215"/>
        <end position="236"/>
    </location>
</feature>
<keyword evidence="6 9" id="KW-1133">Transmembrane helix</keyword>
<keyword evidence="5 9" id="KW-0812">Transmembrane</keyword>
<evidence type="ECO:0000256" key="9">
    <source>
        <dbReference type="SAM" id="Phobius"/>
    </source>
</evidence>
<feature type="transmembrane region" description="Helical" evidence="9">
    <location>
        <begin position="343"/>
        <end position="369"/>
    </location>
</feature>
<dbReference type="PANTHER" id="PTHR23502:SF38">
    <property type="entry name" value="POLYAMINE TRANSPORTER 4"/>
    <property type="match status" value="1"/>
</dbReference>
<evidence type="ECO:0000256" key="3">
    <source>
        <dbReference type="ARBA" id="ARBA00008335"/>
    </source>
</evidence>
<proteinExistence type="inferred from homology"/>
<keyword evidence="7 9" id="KW-0472">Membrane</keyword>
<accession>A0A0G4MBW3</accession>
<dbReference type="Gene3D" id="1.20.1250.20">
    <property type="entry name" value="MFS general substrate transporter like domains"/>
    <property type="match status" value="1"/>
</dbReference>
<dbReference type="GO" id="GO:0000297">
    <property type="term" value="F:spermine transmembrane transporter activity"/>
    <property type="evidence" value="ECO:0007669"/>
    <property type="project" value="TreeGrafter"/>
</dbReference>
<evidence type="ECO:0000256" key="6">
    <source>
        <dbReference type="ARBA" id="ARBA00022989"/>
    </source>
</evidence>
<dbReference type="InterPro" id="IPR020846">
    <property type="entry name" value="MFS_dom"/>
</dbReference>
<dbReference type="GO" id="GO:0015606">
    <property type="term" value="F:spermidine transmembrane transporter activity"/>
    <property type="evidence" value="ECO:0007669"/>
    <property type="project" value="TreeGrafter"/>
</dbReference>
<dbReference type="EMBL" id="CVQH01021862">
    <property type="protein sequence ID" value="CRK31762.1"/>
    <property type="molecule type" value="Genomic_DNA"/>
</dbReference>
<evidence type="ECO:0000313" key="11">
    <source>
        <dbReference type="EMBL" id="CRK31762.1"/>
    </source>
</evidence>
<dbReference type="SUPFAM" id="SSF103473">
    <property type="entry name" value="MFS general substrate transporter"/>
    <property type="match status" value="1"/>
</dbReference>
<comment type="subcellular location">
    <subcellularLocation>
        <location evidence="2">Cell membrane</location>
    </subcellularLocation>
    <subcellularLocation>
        <location evidence="1">Membrane</location>
        <topology evidence="1">Multi-pass membrane protein</topology>
    </subcellularLocation>
</comment>
<feature type="transmembrane region" description="Helical" evidence="9">
    <location>
        <begin position="153"/>
        <end position="174"/>
    </location>
</feature>
<dbReference type="CDD" id="cd17323">
    <property type="entry name" value="MFS_Tpo1_MDR_like"/>
    <property type="match status" value="1"/>
</dbReference>
<evidence type="ECO:0000256" key="7">
    <source>
        <dbReference type="ARBA" id="ARBA00023136"/>
    </source>
</evidence>
<dbReference type="STRING" id="100787.A0A0G4MBW3"/>
<organism evidence="11 12">
    <name type="scientific">Verticillium longisporum</name>
    <name type="common">Verticillium dahliae var. longisporum</name>
    <dbReference type="NCBI Taxonomy" id="100787"/>
    <lineage>
        <taxon>Eukaryota</taxon>
        <taxon>Fungi</taxon>
        <taxon>Dikarya</taxon>
        <taxon>Ascomycota</taxon>
        <taxon>Pezizomycotina</taxon>
        <taxon>Sordariomycetes</taxon>
        <taxon>Hypocreomycetidae</taxon>
        <taxon>Glomerellales</taxon>
        <taxon>Plectosphaerellaceae</taxon>
        <taxon>Verticillium</taxon>
    </lineage>
</organism>
<dbReference type="AlphaFoldDB" id="A0A0G4MBW3"/>
<keyword evidence="12" id="KW-1185">Reference proteome</keyword>
<evidence type="ECO:0000256" key="2">
    <source>
        <dbReference type="ARBA" id="ARBA00004236"/>
    </source>
</evidence>
<name>A0A0G4MBW3_VERLO</name>
<feature type="transmembrane region" description="Helical" evidence="9">
    <location>
        <begin position="516"/>
        <end position="538"/>
    </location>
</feature>
<dbReference type="PANTHER" id="PTHR23502">
    <property type="entry name" value="MAJOR FACILITATOR SUPERFAMILY"/>
    <property type="match status" value="1"/>
</dbReference>
<dbReference type="Pfam" id="PF07690">
    <property type="entry name" value="MFS_1"/>
    <property type="match status" value="1"/>
</dbReference>
<reference evidence="11 12" key="1">
    <citation type="submission" date="2015-05" db="EMBL/GenBank/DDBJ databases">
        <authorList>
            <person name="Wang D.B."/>
            <person name="Wang M."/>
        </authorList>
    </citation>
    <scope>NUCLEOTIDE SEQUENCE [LARGE SCALE GENOMIC DNA]</scope>
    <source>
        <strain evidence="11">VL1</strain>
    </source>
</reference>
<evidence type="ECO:0000313" key="12">
    <source>
        <dbReference type="Proteomes" id="UP000044602"/>
    </source>
</evidence>
<dbReference type="InterPro" id="IPR036259">
    <property type="entry name" value="MFS_trans_sf"/>
</dbReference>
<feature type="domain" description="Major facilitator superfamily (MFS) profile" evidence="10">
    <location>
        <begin position="120"/>
        <end position="547"/>
    </location>
</feature>
<keyword evidence="4" id="KW-1003">Cell membrane</keyword>